<dbReference type="InterPro" id="IPR012160">
    <property type="entry name" value="LtaS-like"/>
</dbReference>
<evidence type="ECO:0000256" key="2">
    <source>
        <dbReference type="ARBA" id="ARBA00022475"/>
    </source>
</evidence>
<dbReference type="EMBL" id="UOFG01000171">
    <property type="protein sequence ID" value="VAW62461.1"/>
    <property type="molecule type" value="Genomic_DNA"/>
</dbReference>
<dbReference type="InterPro" id="IPR000917">
    <property type="entry name" value="Sulfatase_N"/>
</dbReference>
<evidence type="ECO:0000256" key="3">
    <source>
        <dbReference type="ARBA" id="ARBA00022692"/>
    </source>
</evidence>
<dbReference type="PANTHER" id="PTHR47371">
    <property type="entry name" value="LIPOTEICHOIC ACID SYNTHASE"/>
    <property type="match status" value="1"/>
</dbReference>
<gene>
    <name evidence="8" type="ORF">MNBD_GAMMA11-974</name>
</gene>
<feature type="transmembrane region" description="Helical" evidence="6">
    <location>
        <begin position="74"/>
        <end position="95"/>
    </location>
</feature>
<keyword evidence="2" id="KW-1003">Cell membrane</keyword>
<keyword evidence="8" id="KW-0808">Transferase</keyword>
<dbReference type="GO" id="GO:0008960">
    <property type="term" value="F:phosphatidylglycerol-membrane-oligosaccharide glycerophosphotransferase activity"/>
    <property type="evidence" value="ECO:0007669"/>
    <property type="project" value="UniProtKB-EC"/>
</dbReference>
<accession>A0A3B0X3X1</accession>
<feature type="transmembrane region" description="Helical" evidence="6">
    <location>
        <begin position="204"/>
        <end position="222"/>
    </location>
</feature>
<dbReference type="Gene3D" id="3.40.720.10">
    <property type="entry name" value="Alkaline Phosphatase, subunit A"/>
    <property type="match status" value="1"/>
</dbReference>
<dbReference type="PIRSF" id="PIRSF005091">
    <property type="entry name" value="Mmb_sulf_HI1246"/>
    <property type="match status" value="1"/>
</dbReference>
<feature type="transmembrane region" description="Helical" evidence="6">
    <location>
        <begin position="144"/>
        <end position="163"/>
    </location>
</feature>
<feature type="domain" description="Sulfatase N-terminal" evidence="7">
    <location>
        <begin position="347"/>
        <end position="592"/>
    </location>
</feature>
<evidence type="ECO:0000256" key="4">
    <source>
        <dbReference type="ARBA" id="ARBA00022989"/>
    </source>
</evidence>
<dbReference type="EC" id="2.7.8.20" evidence="8"/>
<organism evidence="8">
    <name type="scientific">hydrothermal vent metagenome</name>
    <dbReference type="NCBI Taxonomy" id="652676"/>
    <lineage>
        <taxon>unclassified sequences</taxon>
        <taxon>metagenomes</taxon>
        <taxon>ecological metagenomes</taxon>
    </lineage>
</organism>
<dbReference type="CDD" id="cd16015">
    <property type="entry name" value="LTA_synthase"/>
    <property type="match status" value="1"/>
</dbReference>
<name>A0A3B0X3X1_9ZZZZ</name>
<keyword evidence="3 6" id="KW-0812">Transmembrane</keyword>
<proteinExistence type="predicted"/>
<feature type="non-terminal residue" evidence="8">
    <location>
        <position position="596"/>
    </location>
</feature>
<keyword evidence="4 6" id="KW-1133">Transmembrane helix</keyword>
<dbReference type="Pfam" id="PF00884">
    <property type="entry name" value="Sulfatase"/>
    <property type="match status" value="1"/>
</dbReference>
<evidence type="ECO:0000313" key="8">
    <source>
        <dbReference type="EMBL" id="VAW62461.1"/>
    </source>
</evidence>
<keyword evidence="5 6" id="KW-0472">Membrane</keyword>
<sequence>MKKCEVIAMDGGYVENAGAVFYHLTGGEHYWWRTLFSYSDTNQEVVQTFVTQLIFSGLLRKNSIMSIKQSFRPYVIFILSSLFILSLSRASLIAWKIDRIAEWQGIIYILIQGIRFDIILMGIVLAIPAILTPLASVYNPFSRVWFKLINLYLVLIFSAILFIELSSPSFINQYDLRPDYLYVEYLKYPREVFSTLWSAYKPQLIASVIITLAASYRLFRVLDKIDSTRTETSLLKAVFLTPVILVICIAAIRSTLDHRPVNPSTVAFSSDPLINMLPLSSGYSVLYAIYESQNEDSNEHLYGEMPWQKAVDIVKHGMRTDLNAFTSNDVPTLHYQKAYIQRERPLNLVIILEESLGAEYVGALGGRQITPELDKLSKQGIWFENMYATGTRSVRGIEAVITGFTPTPSRSVVKLGKSQTGFFTIAQLLARQNYKTSFIYGGESHFDNMKRFFANNGFEKIVDENDYENPIFYGSWGVSDEDLFNRAHKEFEQYNDNQPFFSLVFTSSNHPPFDYPEGRIQIDGAEKQTINNAVKYADYALGEYIEKARKSDYWENTLFLIIADHSDKVYGTDPVPVQHFHIPALISWRKNQTPPL</sequence>
<dbReference type="AlphaFoldDB" id="A0A3B0X3X1"/>
<dbReference type="SUPFAM" id="SSF53649">
    <property type="entry name" value="Alkaline phosphatase-like"/>
    <property type="match status" value="1"/>
</dbReference>
<comment type="subcellular location">
    <subcellularLocation>
        <location evidence="1">Cell membrane</location>
        <topology evidence="1">Multi-pass membrane protein</topology>
    </subcellularLocation>
</comment>
<reference evidence="8" key="1">
    <citation type="submission" date="2018-06" db="EMBL/GenBank/DDBJ databases">
        <authorList>
            <person name="Zhirakovskaya E."/>
        </authorList>
    </citation>
    <scope>NUCLEOTIDE SEQUENCE</scope>
</reference>
<evidence type="ECO:0000256" key="1">
    <source>
        <dbReference type="ARBA" id="ARBA00004651"/>
    </source>
</evidence>
<dbReference type="GO" id="GO:0005886">
    <property type="term" value="C:plasma membrane"/>
    <property type="evidence" value="ECO:0007669"/>
    <property type="project" value="UniProtKB-SubCell"/>
</dbReference>
<dbReference type="PANTHER" id="PTHR47371:SF3">
    <property type="entry name" value="PHOSPHOGLYCEROL TRANSFERASE I"/>
    <property type="match status" value="1"/>
</dbReference>
<dbReference type="InterPro" id="IPR050448">
    <property type="entry name" value="OpgB/LTA_synthase_biosynth"/>
</dbReference>
<dbReference type="InterPro" id="IPR017850">
    <property type="entry name" value="Alkaline_phosphatase_core_sf"/>
</dbReference>
<evidence type="ECO:0000256" key="6">
    <source>
        <dbReference type="SAM" id="Phobius"/>
    </source>
</evidence>
<evidence type="ECO:0000256" key="5">
    <source>
        <dbReference type="ARBA" id="ARBA00023136"/>
    </source>
</evidence>
<feature type="transmembrane region" description="Helical" evidence="6">
    <location>
        <begin position="107"/>
        <end position="132"/>
    </location>
</feature>
<protein>
    <submittedName>
        <fullName evidence="8">Phosphatidylglycerol--membrane-oligosaccharide glycerophosphotransferase</fullName>
        <ecNumber evidence="8">2.7.8.20</ecNumber>
    </submittedName>
</protein>
<evidence type="ECO:0000259" key="7">
    <source>
        <dbReference type="Pfam" id="PF00884"/>
    </source>
</evidence>
<feature type="transmembrane region" description="Helical" evidence="6">
    <location>
        <begin position="234"/>
        <end position="252"/>
    </location>
</feature>